<dbReference type="EnsemblMetazoa" id="GMOY008744-RA">
    <property type="protein sequence ID" value="GMOY008744-PA"/>
    <property type="gene ID" value="GMOY008744"/>
</dbReference>
<keyword evidence="4" id="KW-0805">Transcription regulation</keyword>
<dbReference type="GO" id="GO:0010628">
    <property type="term" value="P:positive regulation of gene expression"/>
    <property type="evidence" value="ECO:0007669"/>
    <property type="project" value="TreeGrafter"/>
</dbReference>
<protein>
    <recommendedName>
        <fullName evidence="3">Mediator of RNA polymerase II transcription subunit 23</fullName>
    </recommendedName>
    <alternativeName>
        <fullName evidence="7">Mediator complex subunit 23</fullName>
    </alternativeName>
</protein>
<dbReference type="AlphaFoldDB" id="A0A1B0G5Z9"/>
<dbReference type="GO" id="GO:0006357">
    <property type="term" value="P:regulation of transcription by RNA polymerase II"/>
    <property type="evidence" value="ECO:0007669"/>
    <property type="project" value="TreeGrafter"/>
</dbReference>
<evidence type="ECO:0000313" key="9">
    <source>
        <dbReference type="Proteomes" id="UP000092444"/>
    </source>
</evidence>
<accession>A0A1B0G5Z9</accession>
<evidence type="ECO:0000256" key="2">
    <source>
        <dbReference type="ARBA" id="ARBA00010222"/>
    </source>
</evidence>
<evidence type="ECO:0000313" key="8">
    <source>
        <dbReference type="EnsemblMetazoa" id="GMOY008744-PA"/>
    </source>
</evidence>
<dbReference type="PANTHER" id="PTHR12691:SF10">
    <property type="entry name" value="MEDIATOR OF RNA POLYMERASE II TRANSCRIPTION SUBUNIT 23"/>
    <property type="match status" value="1"/>
</dbReference>
<name>A0A1B0G5Z9_GLOMM</name>
<dbReference type="GO" id="GO:0016592">
    <property type="term" value="C:mediator complex"/>
    <property type="evidence" value="ECO:0007669"/>
    <property type="project" value="TreeGrafter"/>
</dbReference>
<comment type="subcellular location">
    <subcellularLocation>
        <location evidence="1">Nucleus</location>
    </subcellularLocation>
</comment>
<proteinExistence type="inferred from homology"/>
<dbReference type="PANTHER" id="PTHR12691">
    <property type="entry name" value="MEDIATOR OF RNA POLYMERASE II TRANSCRIPTION SUBUNIT 23"/>
    <property type="match status" value="1"/>
</dbReference>
<evidence type="ECO:0000256" key="5">
    <source>
        <dbReference type="ARBA" id="ARBA00023163"/>
    </source>
</evidence>
<dbReference type="InterPro" id="IPR021629">
    <property type="entry name" value="Mediator_Med23"/>
</dbReference>
<organism evidence="8 9">
    <name type="scientific">Glossina morsitans morsitans</name>
    <name type="common">Savannah tsetse fly</name>
    <dbReference type="NCBI Taxonomy" id="37546"/>
    <lineage>
        <taxon>Eukaryota</taxon>
        <taxon>Metazoa</taxon>
        <taxon>Ecdysozoa</taxon>
        <taxon>Arthropoda</taxon>
        <taxon>Hexapoda</taxon>
        <taxon>Insecta</taxon>
        <taxon>Pterygota</taxon>
        <taxon>Neoptera</taxon>
        <taxon>Endopterygota</taxon>
        <taxon>Diptera</taxon>
        <taxon>Brachycera</taxon>
        <taxon>Muscomorpha</taxon>
        <taxon>Hippoboscoidea</taxon>
        <taxon>Glossinidae</taxon>
        <taxon>Glossina</taxon>
    </lineage>
</organism>
<dbReference type="EMBL" id="CCAG010001710">
    <property type="status" value="NOT_ANNOTATED_CDS"/>
    <property type="molecule type" value="Genomic_DNA"/>
</dbReference>
<comment type="similarity">
    <text evidence="2">Belongs to the Mediator complex subunit 23 family.</text>
</comment>
<reference evidence="8" key="1">
    <citation type="submission" date="2020-05" db="UniProtKB">
        <authorList>
            <consortium name="EnsemblMetazoa"/>
        </authorList>
    </citation>
    <scope>IDENTIFICATION</scope>
    <source>
        <strain evidence="8">Yale</strain>
    </source>
</reference>
<evidence type="ECO:0000256" key="6">
    <source>
        <dbReference type="ARBA" id="ARBA00023242"/>
    </source>
</evidence>
<keyword evidence="5" id="KW-0804">Transcription</keyword>
<dbReference type="Pfam" id="PF11573">
    <property type="entry name" value="Med23"/>
    <property type="match status" value="1"/>
</dbReference>
<keyword evidence="9" id="KW-1185">Reference proteome</keyword>
<keyword evidence="6" id="KW-0539">Nucleus</keyword>
<dbReference type="Proteomes" id="UP000092444">
    <property type="component" value="Unassembled WGS sequence"/>
</dbReference>
<evidence type="ECO:0000256" key="1">
    <source>
        <dbReference type="ARBA" id="ARBA00004123"/>
    </source>
</evidence>
<evidence type="ECO:0000256" key="7">
    <source>
        <dbReference type="ARBA" id="ARBA00031961"/>
    </source>
</evidence>
<evidence type="ECO:0000256" key="4">
    <source>
        <dbReference type="ARBA" id="ARBA00023015"/>
    </source>
</evidence>
<dbReference type="STRING" id="37546.A0A1B0G5Z9"/>
<sequence>MNFSFESTALPLINGLGSAEIQPQFSRDFSEKSASSVASSECDELNRVLILILARSMHIICSGDEMQPWYEELLSTIMQNTPHSWTSHCWGCFSTILSEFFRQNNHLIENKQLLKKSVEEEHRNWTCMTNENGIINHFIRPMMLFLCLLLREYSEKFSPDDSASHPPSPVYFSNVCLRFLPVLVVVILRFIELPVQHVHQILEVILDHLSILYKFYDPPITYLYNTLHFYERMLKDRPSLKTKLVLLLVPFAIYAPQLVC</sequence>
<evidence type="ECO:0000256" key="3">
    <source>
        <dbReference type="ARBA" id="ARBA00019696"/>
    </source>
</evidence>
<dbReference type="GO" id="GO:0005667">
    <property type="term" value="C:transcription regulator complex"/>
    <property type="evidence" value="ECO:0007669"/>
    <property type="project" value="TreeGrafter"/>
</dbReference>